<dbReference type="GO" id="GO:0003700">
    <property type="term" value="F:DNA-binding transcription factor activity"/>
    <property type="evidence" value="ECO:0007669"/>
    <property type="project" value="InterPro"/>
</dbReference>
<comment type="caution">
    <text evidence="6">The sequence shown here is derived from an EMBL/GenBank/DDBJ whole genome shotgun (WGS) entry which is preliminary data.</text>
</comment>
<evidence type="ECO:0000256" key="2">
    <source>
        <dbReference type="ARBA" id="ARBA00023015"/>
    </source>
</evidence>
<feature type="domain" description="HTH lysR-type" evidence="5">
    <location>
        <begin position="6"/>
        <end position="63"/>
    </location>
</feature>
<keyword evidence="3" id="KW-0238">DNA-binding</keyword>
<evidence type="ECO:0000256" key="3">
    <source>
        <dbReference type="ARBA" id="ARBA00023125"/>
    </source>
</evidence>
<dbReference type="AlphaFoldDB" id="A0A9Q3WQ05"/>
<gene>
    <name evidence="6" type="ORF">KBY27_19615</name>
</gene>
<dbReference type="Pfam" id="PF00126">
    <property type="entry name" value="HTH_1"/>
    <property type="match status" value="1"/>
</dbReference>
<dbReference type="InterPro" id="IPR036388">
    <property type="entry name" value="WH-like_DNA-bd_sf"/>
</dbReference>
<dbReference type="Proteomes" id="UP000813672">
    <property type="component" value="Unassembled WGS sequence"/>
</dbReference>
<dbReference type="InterPro" id="IPR058163">
    <property type="entry name" value="LysR-type_TF_proteobact-type"/>
</dbReference>
<dbReference type="InterPro" id="IPR000847">
    <property type="entry name" value="LysR_HTH_N"/>
</dbReference>
<dbReference type="GO" id="GO:0006351">
    <property type="term" value="P:DNA-templated transcription"/>
    <property type="evidence" value="ECO:0007669"/>
    <property type="project" value="TreeGrafter"/>
</dbReference>
<evidence type="ECO:0000256" key="4">
    <source>
        <dbReference type="ARBA" id="ARBA00023163"/>
    </source>
</evidence>
<evidence type="ECO:0000313" key="6">
    <source>
        <dbReference type="EMBL" id="MCE8539674.1"/>
    </source>
</evidence>
<reference evidence="6" key="1">
    <citation type="journal article" date="2021" name="Environ. Microbiol.">
        <title>Cryptic niche differentiation of novel sediment ecotypes of Rugeria pomeroyi correlates with nitrate respiration.</title>
        <authorList>
            <person name="Lin X."/>
            <person name="McNichol J."/>
            <person name="Chu X."/>
            <person name="Qian Y."/>
            <person name="Luo H."/>
        </authorList>
    </citation>
    <scope>NUCLEOTIDE SEQUENCE</scope>
    <source>
        <strain evidence="6">SZCCDBB064</strain>
    </source>
</reference>
<dbReference type="RefSeq" id="WP_234221596.1">
    <property type="nucleotide sequence ID" value="NZ_JAGQAF010000015.1"/>
</dbReference>
<dbReference type="PANTHER" id="PTHR30537">
    <property type="entry name" value="HTH-TYPE TRANSCRIPTIONAL REGULATOR"/>
    <property type="match status" value="1"/>
</dbReference>
<name>A0A9Q3WQ05_9RHOB</name>
<sequence>MKNGLRDWSNLRVFLAVLREGSTLAAASRLGMSQPTVARRIDVLEHETGLTLFERDTRGFHPTASARKLVAAAEAVEAAIAKLANQAGTLACSRPIRITAYGGNFSTRAQAIFSAFSLANPTIAFEFLPDVRVLDLMAGEADIALRLAMREPDPDLICRPISIAQWGLFGSPAYAAKYGLPSSADALRGHRFIGYRREGVPPRLYEWLARHVTPEQIVQTFSEIDLVHAAIRAGHGLGLINLRLVSDDPAYLPCFGPIEELSRPHVLLVAPEAWKRPDVRKFVRFFTPRYAALYR</sequence>
<dbReference type="Gene3D" id="1.10.10.10">
    <property type="entry name" value="Winged helix-like DNA-binding domain superfamily/Winged helix DNA-binding domain"/>
    <property type="match status" value="1"/>
</dbReference>
<keyword evidence="4" id="KW-0804">Transcription</keyword>
<protein>
    <submittedName>
        <fullName evidence="6">LysR family transcriptional regulator</fullName>
    </submittedName>
</protein>
<dbReference type="GO" id="GO:0043565">
    <property type="term" value="F:sequence-specific DNA binding"/>
    <property type="evidence" value="ECO:0007669"/>
    <property type="project" value="TreeGrafter"/>
</dbReference>
<dbReference type="PROSITE" id="PS50931">
    <property type="entry name" value="HTH_LYSR"/>
    <property type="match status" value="1"/>
</dbReference>
<evidence type="ECO:0000313" key="7">
    <source>
        <dbReference type="Proteomes" id="UP000813672"/>
    </source>
</evidence>
<dbReference type="SUPFAM" id="SSF46785">
    <property type="entry name" value="Winged helix' DNA-binding domain"/>
    <property type="match status" value="1"/>
</dbReference>
<dbReference type="EMBL" id="JAGQAF010000015">
    <property type="protein sequence ID" value="MCE8539674.1"/>
    <property type="molecule type" value="Genomic_DNA"/>
</dbReference>
<keyword evidence="2" id="KW-0805">Transcription regulation</keyword>
<dbReference type="SUPFAM" id="SSF53850">
    <property type="entry name" value="Periplasmic binding protein-like II"/>
    <property type="match status" value="1"/>
</dbReference>
<dbReference type="PANTHER" id="PTHR30537:SF3">
    <property type="entry name" value="TRANSCRIPTIONAL REGULATORY PROTEIN"/>
    <property type="match status" value="1"/>
</dbReference>
<dbReference type="PRINTS" id="PR00039">
    <property type="entry name" value="HTHLYSR"/>
</dbReference>
<dbReference type="InterPro" id="IPR036390">
    <property type="entry name" value="WH_DNA-bd_sf"/>
</dbReference>
<dbReference type="InterPro" id="IPR005119">
    <property type="entry name" value="LysR_subst-bd"/>
</dbReference>
<accession>A0A9Q3WQ05</accession>
<dbReference type="Gene3D" id="3.40.190.290">
    <property type="match status" value="1"/>
</dbReference>
<organism evidence="6 7">
    <name type="scientific">Ruegeria pomeroyi</name>
    <dbReference type="NCBI Taxonomy" id="89184"/>
    <lineage>
        <taxon>Bacteria</taxon>
        <taxon>Pseudomonadati</taxon>
        <taxon>Pseudomonadota</taxon>
        <taxon>Alphaproteobacteria</taxon>
        <taxon>Rhodobacterales</taxon>
        <taxon>Roseobacteraceae</taxon>
        <taxon>Ruegeria</taxon>
    </lineage>
</organism>
<comment type="similarity">
    <text evidence="1">Belongs to the LysR transcriptional regulatory family.</text>
</comment>
<proteinExistence type="inferred from homology"/>
<evidence type="ECO:0000256" key="1">
    <source>
        <dbReference type="ARBA" id="ARBA00009437"/>
    </source>
</evidence>
<evidence type="ECO:0000259" key="5">
    <source>
        <dbReference type="PROSITE" id="PS50931"/>
    </source>
</evidence>
<dbReference type="Pfam" id="PF03466">
    <property type="entry name" value="LysR_substrate"/>
    <property type="match status" value="1"/>
</dbReference>